<evidence type="ECO:0000256" key="6">
    <source>
        <dbReference type="ARBA" id="ARBA00023015"/>
    </source>
</evidence>
<dbReference type="GO" id="GO:0005634">
    <property type="term" value="C:nucleus"/>
    <property type="evidence" value="ECO:0007669"/>
    <property type="project" value="UniProtKB-SubCell"/>
</dbReference>
<dbReference type="InterPro" id="IPR056436">
    <property type="entry name" value="Znf-C2H2_ZIC1-5/GLI1-3-like"/>
</dbReference>
<feature type="region of interest" description="Disordered" evidence="10">
    <location>
        <begin position="227"/>
        <end position="265"/>
    </location>
</feature>
<evidence type="ECO:0000313" key="12">
    <source>
        <dbReference type="EMBL" id="CAB3399839.1"/>
    </source>
</evidence>
<keyword evidence="7" id="KW-0804">Transcription</keyword>
<evidence type="ECO:0000259" key="11">
    <source>
        <dbReference type="PROSITE" id="PS50157"/>
    </source>
</evidence>
<dbReference type="OrthoDB" id="5968217at2759"/>
<proteinExistence type="predicted"/>
<feature type="domain" description="C2H2-type" evidence="11">
    <location>
        <begin position="123"/>
        <end position="150"/>
    </location>
</feature>
<dbReference type="Proteomes" id="UP000494206">
    <property type="component" value="Unassembled WGS sequence"/>
</dbReference>
<dbReference type="EMBL" id="CADEPM010000002">
    <property type="protein sequence ID" value="CAB3399839.1"/>
    <property type="molecule type" value="Genomic_DNA"/>
</dbReference>
<evidence type="ECO:0000256" key="4">
    <source>
        <dbReference type="ARBA" id="ARBA00022771"/>
    </source>
</evidence>
<dbReference type="GO" id="GO:0000981">
    <property type="term" value="F:DNA-binding transcription factor activity, RNA polymerase II-specific"/>
    <property type="evidence" value="ECO:0007669"/>
    <property type="project" value="TreeGrafter"/>
</dbReference>
<evidence type="ECO:0000313" key="13">
    <source>
        <dbReference type="Proteomes" id="UP000494206"/>
    </source>
</evidence>
<comment type="caution">
    <text evidence="12">The sequence shown here is derived from an EMBL/GenBank/DDBJ whole genome shotgun (WGS) entry which is preliminary data.</text>
</comment>
<evidence type="ECO:0000256" key="5">
    <source>
        <dbReference type="ARBA" id="ARBA00022833"/>
    </source>
</evidence>
<evidence type="ECO:0000256" key="7">
    <source>
        <dbReference type="ARBA" id="ARBA00023163"/>
    </source>
</evidence>
<reference evidence="12 13" key="1">
    <citation type="submission" date="2020-04" db="EMBL/GenBank/DDBJ databases">
        <authorList>
            <person name="Laetsch R D."/>
            <person name="Stevens L."/>
            <person name="Kumar S."/>
            <person name="Blaxter L. M."/>
        </authorList>
    </citation>
    <scope>NUCLEOTIDE SEQUENCE [LARGE SCALE GENOMIC DNA]</scope>
</reference>
<keyword evidence="6" id="KW-0805">Transcription regulation</keyword>
<accession>A0A8S1EG49</accession>
<keyword evidence="3" id="KW-0677">Repeat</keyword>
<organism evidence="12 13">
    <name type="scientific">Caenorhabditis bovis</name>
    <dbReference type="NCBI Taxonomy" id="2654633"/>
    <lineage>
        <taxon>Eukaryota</taxon>
        <taxon>Metazoa</taxon>
        <taxon>Ecdysozoa</taxon>
        <taxon>Nematoda</taxon>
        <taxon>Chromadorea</taxon>
        <taxon>Rhabditida</taxon>
        <taxon>Rhabditina</taxon>
        <taxon>Rhabditomorpha</taxon>
        <taxon>Rhabditoidea</taxon>
        <taxon>Rhabditidae</taxon>
        <taxon>Peloderinae</taxon>
        <taxon>Caenorhabditis</taxon>
    </lineage>
</organism>
<dbReference type="Pfam" id="PF23561">
    <property type="entry name" value="zf-C2H2_15"/>
    <property type="match status" value="1"/>
</dbReference>
<dbReference type="GO" id="GO:0008270">
    <property type="term" value="F:zinc ion binding"/>
    <property type="evidence" value="ECO:0007669"/>
    <property type="project" value="UniProtKB-KW"/>
</dbReference>
<evidence type="ECO:0000256" key="8">
    <source>
        <dbReference type="ARBA" id="ARBA00023242"/>
    </source>
</evidence>
<evidence type="ECO:0000256" key="9">
    <source>
        <dbReference type="PROSITE-ProRule" id="PRU00042"/>
    </source>
</evidence>
<evidence type="ECO:0000256" key="2">
    <source>
        <dbReference type="ARBA" id="ARBA00022723"/>
    </source>
</evidence>
<evidence type="ECO:0000256" key="1">
    <source>
        <dbReference type="ARBA" id="ARBA00004123"/>
    </source>
</evidence>
<dbReference type="AlphaFoldDB" id="A0A8S1EG49"/>
<dbReference type="SMART" id="SM00355">
    <property type="entry name" value="ZnF_C2H2"/>
    <property type="match status" value="5"/>
</dbReference>
<protein>
    <recommendedName>
        <fullName evidence="11">C2H2-type domain-containing protein</fullName>
    </recommendedName>
</protein>
<dbReference type="PANTHER" id="PTHR45718:SF4">
    <property type="entry name" value="TRANSCRIPTIONAL ACTIVATOR CUBITUS INTERRUPTUS"/>
    <property type="match status" value="1"/>
</dbReference>
<sequence length="332" mass="38366">MIGELYYTQRDQAPWVAAPNPYQDQVSFSPNFYNEQHHNAQQQQSSQQRYFAQPDVFSYSRRNLPFYSTIPPCKSSCSLTFCKWVENGEECGMVFDSPQSISTHLSDYHIPRGDQNNHVCHWKDCSRNGKTFKAKYKLVNHARVHTGERPFTCPIEHCRKEFARSENLKIHVRTHTGEKPFQCTHEGCTKLFANSSDRKKHMHVHSTQKPYRCKYANCDKTYTHPSSLRKHLKAHEKDENCKTPDHDESSDSGHASVGSPPDEAEPEFFAETTIKAFEFEPKPANQNAFMPSTFQNIQPVDIECFQTYPLNPAPPMYPINSGEFFSPDQTHY</sequence>
<evidence type="ECO:0000256" key="3">
    <source>
        <dbReference type="ARBA" id="ARBA00022737"/>
    </source>
</evidence>
<dbReference type="Pfam" id="PF00096">
    <property type="entry name" value="zf-C2H2"/>
    <property type="match status" value="2"/>
</dbReference>
<name>A0A8S1EG49_9PELO</name>
<keyword evidence="13" id="KW-1185">Reference proteome</keyword>
<evidence type="ECO:0000256" key="10">
    <source>
        <dbReference type="SAM" id="MobiDB-lite"/>
    </source>
</evidence>
<gene>
    <name evidence="12" type="ORF">CBOVIS_LOCUS2898</name>
</gene>
<dbReference type="InterPro" id="IPR013087">
    <property type="entry name" value="Znf_C2H2_type"/>
</dbReference>
<dbReference type="PROSITE" id="PS00028">
    <property type="entry name" value="ZINC_FINGER_C2H2_1"/>
    <property type="match status" value="3"/>
</dbReference>
<dbReference type="GO" id="GO:0140297">
    <property type="term" value="F:DNA-binding transcription factor binding"/>
    <property type="evidence" value="ECO:0007669"/>
    <property type="project" value="UniProtKB-ARBA"/>
</dbReference>
<keyword evidence="4 9" id="KW-0863">Zinc-finger</keyword>
<dbReference type="FunFam" id="3.30.160.60:FF:000031">
    <property type="entry name" value="GLI family zinc finger 3"/>
    <property type="match status" value="1"/>
</dbReference>
<dbReference type="FunFam" id="3.30.160.60:FF:000032">
    <property type="entry name" value="Krueppel-like factor 4"/>
    <property type="match status" value="1"/>
</dbReference>
<keyword evidence="5" id="KW-0862">Zinc</keyword>
<dbReference type="PROSITE" id="PS50157">
    <property type="entry name" value="ZINC_FINGER_C2H2_2"/>
    <property type="match status" value="4"/>
</dbReference>
<dbReference type="InterPro" id="IPR036236">
    <property type="entry name" value="Znf_C2H2_sf"/>
</dbReference>
<feature type="domain" description="C2H2-type" evidence="11">
    <location>
        <begin position="181"/>
        <end position="210"/>
    </location>
</feature>
<comment type="subcellular location">
    <subcellularLocation>
        <location evidence="1">Nucleus</location>
    </subcellularLocation>
</comment>
<feature type="domain" description="C2H2-type" evidence="11">
    <location>
        <begin position="211"/>
        <end position="240"/>
    </location>
</feature>
<dbReference type="SUPFAM" id="SSF57667">
    <property type="entry name" value="beta-beta-alpha zinc fingers"/>
    <property type="match status" value="2"/>
</dbReference>
<keyword evidence="2" id="KW-0479">Metal-binding</keyword>
<dbReference type="PANTHER" id="PTHR45718">
    <property type="entry name" value="TRANSCRIPTIONAL ACTIVATOR CUBITUS INTERRUPTUS"/>
    <property type="match status" value="1"/>
</dbReference>
<keyword evidence="8" id="KW-0539">Nucleus</keyword>
<dbReference type="InterPro" id="IPR043359">
    <property type="entry name" value="GLI-like"/>
</dbReference>
<dbReference type="Gene3D" id="3.30.160.60">
    <property type="entry name" value="Classic Zinc Finger"/>
    <property type="match status" value="4"/>
</dbReference>
<feature type="domain" description="C2H2-type" evidence="11">
    <location>
        <begin position="151"/>
        <end position="180"/>
    </location>
</feature>
<feature type="compositionally biased region" description="Basic and acidic residues" evidence="10">
    <location>
        <begin position="235"/>
        <end position="251"/>
    </location>
</feature>
<dbReference type="GO" id="GO:0000978">
    <property type="term" value="F:RNA polymerase II cis-regulatory region sequence-specific DNA binding"/>
    <property type="evidence" value="ECO:0007669"/>
    <property type="project" value="TreeGrafter"/>
</dbReference>